<comment type="similarity">
    <text evidence="1">Belongs to the LysR transcriptional regulatory family.</text>
</comment>
<evidence type="ECO:0000256" key="1">
    <source>
        <dbReference type="ARBA" id="ARBA00009437"/>
    </source>
</evidence>
<dbReference type="OrthoDB" id="5317428at2"/>
<evidence type="ECO:0000256" key="2">
    <source>
        <dbReference type="ARBA" id="ARBA00023015"/>
    </source>
</evidence>
<dbReference type="Pfam" id="PF00126">
    <property type="entry name" value="HTH_1"/>
    <property type="match status" value="1"/>
</dbReference>
<gene>
    <name evidence="6" type="ORF">BE15_28905</name>
</gene>
<dbReference type="AlphaFoldDB" id="A0A150QAZ0"/>
<dbReference type="GO" id="GO:0006351">
    <property type="term" value="P:DNA-templated transcription"/>
    <property type="evidence" value="ECO:0007669"/>
    <property type="project" value="TreeGrafter"/>
</dbReference>
<dbReference type="PANTHER" id="PTHR30537">
    <property type="entry name" value="HTH-TYPE TRANSCRIPTIONAL REGULATOR"/>
    <property type="match status" value="1"/>
</dbReference>
<dbReference type="InterPro" id="IPR000847">
    <property type="entry name" value="LysR_HTH_N"/>
</dbReference>
<dbReference type="Proteomes" id="UP000075260">
    <property type="component" value="Unassembled WGS sequence"/>
</dbReference>
<dbReference type="SUPFAM" id="SSF46785">
    <property type="entry name" value="Winged helix' DNA-binding domain"/>
    <property type="match status" value="1"/>
</dbReference>
<feature type="domain" description="HTH lysR-type" evidence="5">
    <location>
        <begin position="9"/>
        <end position="66"/>
    </location>
</feature>
<dbReference type="Pfam" id="PF03466">
    <property type="entry name" value="LysR_substrate"/>
    <property type="match status" value="1"/>
</dbReference>
<dbReference type="Gene3D" id="3.40.190.10">
    <property type="entry name" value="Periplasmic binding protein-like II"/>
    <property type="match status" value="2"/>
</dbReference>
<name>A0A150QAZ0_SORCE</name>
<dbReference type="PRINTS" id="PR00039">
    <property type="entry name" value="HTHLYSR"/>
</dbReference>
<dbReference type="FunFam" id="1.10.10.10:FF:000001">
    <property type="entry name" value="LysR family transcriptional regulator"/>
    <property type="match status" value="1"/>
</dbReference>
<dbReference type="SUPFAM" id="SSF53850">
    <property type="entry name" value="Periplasmic binding protein-like II"/>
    <property type="match status" value="1"/>
</dbReference>
<accession>A0A150QAZ0</accession>
<proteinExistence type="inferred from homology"/>
<organism evidence="6 7">
    <name type="scientific">Sorangium cellulosum</name>
    <name type="common">Polyangium cellulosum</name>
    <dbReference type="NCBI Taxonomy" id="56"/>
    <lineage>
        <taxon>Bacteria</taxon>
        <taxon>Pseudomonadati</taxon>
        <taxon>Myxococcota</taxon>
        <taxon>Polyangia</taxon>
        <taxon>Polyangiales</taxon>
        <taxon>Polyangiaceae</taxon>
        <taxon>Sorangium</taxon>
    </lineage>
</organism>
<dbReference type="GO" id="GO:0003700">
    <property type="term" value="F:DNA-binding transcription factor activity"/>
    <property type="evidence" value="ECO:0007669"/>
    <property type="project" value="InterPro"/>
</dbReference>
<dbReference type="InterPro" id="IPR058163">
    <property type="entry name" value="LysR-type_TF_proteobact-type"/>
</dbReference>
<dbReference type="EMBL" id="JEMA01000862">
    <property type="protein sequence ID" value="KYF65042.1"/>
    <property type="molecule type" value="Genomic_DNA"/>
</dbReference>
<dbReference type="PANTHER" id="PTHR30537:SF74">
    <property type="entry name" value="HTH-TYPE TRANSCRIPTIONAL REGULATOR TRPI"/>
    <property type="match status" value="1"/>
</dbReference>
<dbReference type="Gene3D" id="1.10.10.10">
    <property type="entry name" value="Winged helix-like DNA-binding domain superfamily/Winged helix DNA-binding domain"/>
    <property type="match status" value="1"/>
</dbReference>
<dbReference type="InterPro" id="IPR005119">
    <property type="entry name" value="LysR_subst-bd"/>
</dbReference>
<comment type="caution">
    <text evidence="6">The sequence shown here is derived from an EMBL/GenBank/DDBJ whole genome shotgun (WGS) entry which is preliminary data.</text>
</comment>
<reference evidence="6 7" key="1">
    <citation type="submission" date="2014-02" db="EMBL/GenBank/DDBJ databases">
        <title>The small core and large imbalanced accessory genome model reveals a collaborative survival strategy of Sorangium cellulosum strains in nature.</title>
        <authorList>
            <person name="Han K."/>
            <person name="Peng R."/>
            <person name="Blom J."/>
            <person name="Li Y.-Z."/>
        </authorList>
    </citation>
    <scope>NUCLEOTIDE SEQUENCE [LARGE SCALE GENOMIC DNA]</scope>
    <source>
        <strain evidence="6 7">So0008-312</strain>
    </source>
</reference>
<keyword evidence="2" id="KW-0805">Transcription regulation</keyword>
<dbReference type="RefSeq" id="WP_061611363.1">
    <property type="nucleotide sequence ID" value="NZ_JEMA01000862.1"/>
</dbReference>
<sequence length="303" mass="33431">MSLPLARLPSLDLVKGFVAVGRRMSITLAAEDLCLTQSAVSRQVSALEEALGVKLLVRGHRSIRFTADGERFFKVADMAVQQLQDAMAAIHKRHERQPVTITASIGVVGLWLLPRLGALNEELPDVDVRIATSNKLMDLRAEGVDIAIRYCAPSAAPEGAVPLFGETLVPVAHPSLRLRGRPAAEVVKQHVLLELDEPKQPWLQWNEKLKLMGLERLKPRGIIRFNQYDQLIHAATSGRGVALGRSALVAPLVKAGSLEALGWDQGQWTSSYQYWLVQSEPSPTPDVQRVCQWIRRQAASDTH</sequence>
<evidence type="ECO:0000313" key="7">
    <source>
        <dbReference type="Proteomes" id="UP000075260"/>
    </source>
</evidence>
<dbReference type="InterPro" id="IPR036388">
    <property type="entry name" value="WH-like_DNA-bd_sf"/>
</dbReference>
<protein>
    <submittedName>
        <fullName evidence="6">LysR family transcriptional regulator</fullName>
    </submittedName>
</protein>
<evidence type="ECO:0000256" key="4">
    <source>
        <dbReference type="ARBA" id="ARBA00023163"/>
    </source>
</evidence>
<dbReference type="InterPro" id="IPR036390">
    <property type="entry name" value="WH_DNA-bd_sf"/>
</dbReference>
<evidence type="ECO:0000259" key="5">
    <source>
        <dbReference type="PROSITE" id="PS50931"/>
    </source>
</evidence>
<dbReference type="PROSITE" id="PS50931">
    <property type="entry name" value="HTH_LYSR"/>
    <property type="match status" value="1"/>
</dbReference>
<keyword evidence="3" id="KW-0238">DNA-binding</keyword>
<dbReference type="GO" id="GO:0043565">
    <property type="term" value="F:sequence-specific DNA binding"/>
    <property type="evidence" value="ECO:0007669"/>
    <property type="project" value="TreeGrafter"/>
</dbReference>
<evidence type="ECO:0000256" key="3">
    <source>
        <dbReference type="ARBA" id="ARBA00023125"/>
    </source>
</evidence>
<evidence type="ECO:0000313" key="6">
    <source>
        <dbReference type="EMBL" id="KYF65042.1"/>
    </source>
</evidence>
<keyword evidence="4" id="KW-0804">Transcription</keyword>